<dbReference type="GO" id="GO:0016846">
    <property type="term" value="F:carbon-sulfur lyase activity"/>
    <property type="evidence" value="ECO:0007669"/>
    <property type="project" value="InterPro"/>
</dbReference>
<dbReference type="PROSITE" id="PS51891">
    <property type="entry name" value="CENP_V_GFA"/>
    <property type="match status" value="1"/>
</dbReference>
<name>A0A846M6A4_9SPHN</name>
<protein>
    <recommendedName>
        <fullName evidence="4">CENP-V/GFA domain-containing protein</fullName>
    </recommendedName>
</protein>
<evidence type="ECO:0000256" key="1">
    <source>
        <dbReference type="ARBA" id="ARBA00005495"/>
    </source>
</evidence>
<dbReference type="RefSeq" id="WP_167302255.1">
    <property type="nucleotide sequence ID" value="NZ_JAASQR010000001.1"/>
</dbReference>
<comment type="caution">
    <text evidence="5">The sequence shown here is derived from an EMBL/GenBank/DDBJ whole genome shotgun (WGS) entry which is preliminary data.</text>
</comment>
<evidence type="ECO:0000313" key="5">
    <source>
        <dbReference type="EMBL" id="NIJ15614.1"/>
    </source>
</evidence>
<feature type="domain" description="CENP-V/GFA" evidence="4">
    <location>
        <begin position="2"/>
        <end position="119"/>
    </location>
</feature>
<keyword evidence="3" id="KW-0862">Zinc</keyword>
<keyword evidence="2" id="KW-0479">Metal-binding</keyword>
<organism evidence="5 6">
    <name type="scientific">Sphingobium vermicomposti</name>
    <dbReference type="NCBI Taxonomy" id="529005"/>
    <lineage>
        <taxon>Bacteria</taxon>
        <taxon>Pseudomonadati</taxon>
        <taxon>Pseudomonadota</taxon>
        <taxon>Alphaproteobacteria</taxon>
        <taxon>Sphingomonadales</taxon>
        <taxon>Sphingomonadaceae</taxon>
        <taxon>Sphingobium</taxon>
    </lineage>
</organism>
<sequence>MMKMTCHCGQVEVRIFRQPDHINECNCTLCSKTGARWSYFHPSDVGIDGATTGYCRQDKDDPGAEIHFCPSCGSTTHFSLTASAISRFGNSLMGVNMWLADEADLAGMELRYPDGRAWSGEGEFGHVRQARTLGPNETFG</sequence>
<evidence type="ECO:0000256" key="3">
    <source>
        <dbReference type="ARBA" id="ARBA00022833"/>
    </source>
</evidence>
<evidence type="ECO:0000256" key="2">
    <source>
        <dbReference type="ARBA" id="ARBA00022723"/>
    </source>
</evidence>
<dbReference type="InterPro" id="IPR011057">
    <property type="entry name" value="Mss4-like_sf"/>
</dbReference>
<comment type="similarity">
    <text evidence="1">Belongs to the Gfa family.</text>
</comment>
<proteinExistence type="inferred from homology"/>
<gene>
    <name evidence="5" type="ORF">FHS54_000563</name>
</gene>
<dbReference type="Pfam" id="PF04828">
    <property type="entry name" value="GFA"/>
    <property type="match status" value="1"/>
</dbReference>
<dbReference type="InterPro" id="IPR006913">
    <property type="entry name" value="CENP-V/GFA"/>
</dbReference>
<dbReference type="Proteomes" id="UP000576821">
    <property type="component" value="Unassembled WGS sequence"/>
</dbReference>
<keyword evidence="6" id="KW-1185">Reference proteome</keyword>
<accession>A0A846M6A4</accession>
<dbReference type="AlphaFoldDB" id="A0A846M6A4"/>
<dbReference type="SUPFAM" id="SSF51316">
    <property type="entry name" value="Mss4-like"/>
    <property type="match status" value="1"/>
</dbReference>
<dbReference type="GO" id="GO:0046872">
    <property type="term" value="F:metal ion binding"/>
    <property type="evidence" value="ECO:0007669"/>
    <property type="project" value="UniProtKB-KW"/>
</dbReference>
<reference evidence="5 6" key="1">
    <citation type="submission" date="2020-03" db="EMBL/GenBank/DDBJ databases">
        <title>Genomic Encyclopedia of Type Strains, Phase IV (KMG-IV): sequencing the most valuable type-strain genomes for metagenomic binning, comparative biology and taxonomic classification.</title>
        <authorList>
            <person name="Goeker M."/>
        </authorList>
    </citation>
    <scope>NUCLEOTIDE SEQUENCE [LARGE SCALE GENOMIC DNA]</scope>
    <source>
        <strain evidence="5 6">DSM 21299</strain>
    </source>
</reference>
<dbReference type="Gene3D" id="2.170.150.70">
    <property type="match status" value="1"/>
</dbReference>
<dbReference type="EMBL" id="JAASQR010000001">
    <property type="protein sequence ID" value="NIJ15614.1"/>
    <property type="molecule type" value="Genomic_DNA"/>
</dbReference>
<evidence type="ECO:0000313" key="6">
    <source>
        <dbReference type="Proteomes" id="UP000576821"/>
    </source>
</evidence>
<evidence type="ECO:0000259" key="4">
    <source>
        <dbReference type="PROSITE" id="PS51891"/>
    </source>
</evidence>